<evidence type="ECO:0000256" key="4">
    <source>
        <dbReference type="ARBA" id="ARBA00012574"/>
    </source>
</evidence>
<name>A0A4Q0AG79_9BACT</name>
<comment type="caution">
    <text evidence="10">The sequence shown here is derived from an EMBL/GenBank/DDBJ whole genome shotgun (WGS) entry which is preliminary data.</text>
</comment>
<dbReference type="PANTHER" id="PTHR43226">
    <property type="entry name" value="XAA-PRO AMINOPEPTIDASE 3"/>
    <property type="match status" value="1"/>
</dbReference>
<dbReference type="SUPFAM" id="SSF55920">
    <property type="entry name" value="Creatinase/aminopeptidase"/>
    <property type="match status" value="1"/>
</dbReference>
<comment type="catalytic activity">
    <reaction evidence="1">
        <text>Release of any N-terminal amino acid, including proline, that is linked to proline, even from a dipeptide or tripeptide.</text>
        <dbReference type="EC" id="3.4.11.9"/>
    </reaction>
</comment>
<evidence type="ECO:0000313" key="10">
    <source>
        <dbReference type="EMBL" id="RWZ78161.1"/>
    </source>
</evidence>
<dbReference type="Gene3D" id="3.40.350.10">
    <property type="entry name" value="Creatinase/prolidase N-terminal domain"/>
    <property type="match status" value="1"/>
</dbReference>
<dbReference type="InterPro" id="IPR052433">
    <property type="entry name" value="X-Pro_dipept-like"/>
</dbReference>
<dbReference type="InterPro" id="IPR029149">
    <property type="entry name" value="Creatin/AminoP/Spt16_N"/>
</dbReference>
<comment type="similarity">
    <text evidence="3 8">Belongs to the peptidase M24B family.</text>
</comment>
<dbReference type="Gene3D" id="3.90.230.10">
    <property type="entry name" value="Creatinase/methionine aminopeptidase superfamily"/>
    <property type="match status" value="1"/>
</dbReference>
<feature type="domain" description="Aminopeptidase P N-terminal" evidence="9">
    <location>
        <begin position="1"/>
        <end position="128"/>
    </location>
</feature>
<evidence type="ECO:0000256" key="8">
    <source>
        <dbReference type="RuleBase" id="RU000590"/>
    </source>
</evidence>
<sequence>MNQDFFRRNRRALFDAAQVDAIAMAGNISMQRSHDASFAFEQEANFWYLTSITYPGWWLIIKKEASYLVAPDVDEVRRIFDGSLSDDEAKAISGVDVVLQHAEGEKLIKTLKESDMSIATIGEDPRTEQYHFGLNPGPVEMVKMLRSTFVHVKDIRQEMAKIRSIKTPEEIDMIRRAIQLTINGFETVRSNLRNYSYEYEIEADVSYQFRKQGAIGHAYDPIVAAGKNACTLHYVKNQAALVPGEFVLLDVGARYQGYAADITRTYAVGKVSKRHMAVHHEVETAHHKIIGLLGPGVNVKKYFQQVDEIMRAALHNLDLLREKDDYRKYFPHSVSHGLGIDVHDSLGSPETFQPGMILTVEPGIYIPEEGIGVRIEDDILITQDGYENLSAALPTNM</sequence>
<keyword evidence="10" id="KW-0031">Aminopeptidase</keyword>
<gene>
    <name evidence="10" type="ORF">EOT05_00075</name>
</gene>
<dbReference type="PANTHER" id="PTHR43226:SF4">
    <property type="entry name" value="XAA-PRO AMINOPEPTIDASE 3"/>
    <property type="match status" value="1"/>
</dbReference>
<evidence type="ECO:0000313" key="11">
    <source>
        <dbReference type="Proteomes" id="UP000289257"/>
    </source>
</evidence>
<keyword evidence="7" id="KW-0464">Manganese</keyword>
<evidence type="ECO:0000256" key="7">
    <source>
        <dbReference type="ARBA" id="ARBA00023211"/>
    </source>
</evidence>
<dbReference type="InterPro" id="IPR007865">
    <property type="entry name" value="Aminopep_P_N"/>
</dbReference>
<evidence type="ECO:0000259" key="9">
    <source>
        <dbReference type="SMART" id="SM01011"/>
    </source>
</evidence>
<keyword evidence="6" id="KW-0378">Hydrolase</keyword>
<protein>
    <recommendedName>
        <fullName evidence="4">Xaa-Pro aminopeptidase</fullName>
        <ecNumber evidence="4">3.4.11.9</ecNumber>
    </recommendedName>
</protein>
<proteinExistence type="inferred from homology"/>
<accession>A0A4Q0AG79</accession>
<dbReference type="EMBL" id="SCKX01000001">
    <property type="protein sequence ID" value="RWZ78161.1"/>
    <property type="molecule type" value="Genomic_DNA"/>
</dbReference>
<dbReference type="InterPro" id="IPR036005">
    <property type="entry name" value="Creatinase/aminopeptidase-like"/>
</dbReference>
<dbReference type="Pfam" id="PF05195">
    <property type="entry name" value="AMP_N"/>
    <property type="match status" value="1"/>
</dbReference>
<keyword evidence="11" id="KW-1185">Reference proteome</keyword>
<comment type="cofactor">
    <cofactor evidence="2">
        <name>Mn(2+)</name>
        <dbReference type="ChEBI" id="CHEBI:29035"/>
    </cofactor>
</comment>
<dbReference type="Proteomes" id="UP000289257">
    <property type="component" value="Unassembled WGS sequence"/>
</dbReference>
<evidence type="ECO:0000256" key="5">
    <source>
        <dbReference type="ARBA" id="ARBA00022723"/>
    </source>
</evidence>
<dbReference type="SUPFAM" id="SSF53092">
    <property type="entry name" value="Creatinase/prolidase N-terminal domain"/>
    <property type="match status" value="1"/>
</dbReference>
<evidence type="ECO:0000256" key="6">
    <source>
        <dbReference type="ARBA" id="ARBA00022801"/>
    </source>
</evidence>
<dbReference type="AlphaFoldDB" id="A0A4Q0AG79"/>
<dbReference type="InterPro" id="IPR000994">
    <property type="entry name" value="Pept_M24"/>
</dbReference>
<organism evidence="10 11">
    <name type="scientific">Candidatus Microsaccharimonas sossegonensis</name>
    <dbReference type="NCBI Taxonomy" id="2506948"/>
    <lineage>
        <taxon>Bacteria</taxon>
        <taxon>Candidatus Saccharimonadota</taxon>
        <taxon>Candidatus Saccharimonadia</taxon>
        <taxon>Candidatus Saccharimonadales</taxon>
        <taxon>Candidatus Saccharimonadaceae</taxon>
        <taxon>Candidatus Microsaccharimonas</taxon>
    </lineage>
</organism>
<evidence type="ECO:0000256" key="1">
    <source>
        <dbReference type="ARBA" id="ARBA00001424"/>
    </source>
</evidence>
<dbReference type="GO" id="GO:0030145">
    <property type="term" value="F:manganese ion binding"/>
    <property type="evidence" value="ECO:0007669"/>
    <property type="project" value="InterPro"/>
</dbReference>
<dbReference type="InterPro" id="IPR001131">
    <property type="entry name" value="Peptidase_M24B_aminopep-P_CS"/>
</dbReference>
<reference evidence="10" key="1">
    <citation type="submission" date="2019-01" db="EMBL/GenBank/DDBJ databases">
        <title>Genomic signatures and co-occurrence patterns of the ultra-small Saccharimodia (Patescibacteria phylum) suggest a symbiotic lifestyle.</title>
        <authorList>
            <person name="Lemos L."/>
            <person name="Medeiros J."/>
            <person name="Andreote F."/>
            <person name="Fernandes G."/>
            <person name="Varani A."/>
            <person name="Oliveira G."/>
            <person name="Pylro V."/>
        </authorList>
    </citation>
    <scope>NUCLEOTIDE SEQUENCE [LARGE SCALE GENOMIC DNA]</scope>
    <source>
        <strain evidence="10">AMD02</strain>
    </source>
</reference>
<dbReference type="SMART" id="SM01011">
    <property type="entry name" value="AMP_N"/>
    <property type="match status" value="1"/>
</dbReference>
<dbReference type="GO" id="GO:0005829">
    <property type="term" value="C:cytosol"/>
    <property type="evidence" value="ECO:0007669"/>
    <property type="project" value="TreeGrafter"/>
</dbReference>
<dbReference type="Pfam" id="PF00557">
    <property type="entry name" value="Peptidase_M24"/>
    <property type="match status" value="1"/>
</dbReference>
<dbReference type="GO" id="GO:0006508">
    <property type="term" value="P:proteolysis"/>
    <property type="evidence" value="ECO:0007669"/>
    <property type="project" value="TreeGrafter"/>
</dbReference>
<dbReference type="PROSITE" id="PS00491">
    <property type="entry name" value="PROLINE_PEPTIDASE"/>
    <property type="match status" value="1"/>
</dbReference>
<evidence type="ECO:0000256" key="3">
    <source>
        <dbReference type="ARBA" id="ARBA00008766"/>
    </source>
</evidence>
<keyword evidence="5 8" id="KW-0479">Metal-binding</keyword>
<keyword evidence="10" id="KW-0645">Protease</keyword>
<dbReference type="GO" id="GO:0070006">
    <property type="term" value="F:metalloaminopeptidase activity"/>
    <property type="evidence" value="ECO:0007669"/>
    <property type="project" value="InterPro"/>
</dbReference>
<dbReference type="EC" id="3.4.11.9" evidence="4"/>
<evidence type="ECO:0000256" key="2">
    <source>
        <dbReference type="ARBA" id="ARBA00001936"/>
    </source>
</evidence>